<dbReference type="Pfam" id="PF07715">
    <property type="entry name" value="Plug"/>
    <property type="match status" value="1"/>
</dbReference>
<dbReference type="InterPro" id="IPR039426">
    <property type="entry name" value="TonB-dep_rcpt-like"/>
</dbReference>
<dbReference type="InterPro" id="IPR037066">
    <property type="entry name" value="Plug_dom_sf"/>
</dbReference>
<dbReference type="GO" id="GO:0009279">
    <property type="term" value="C:cell outer membrane"/>
    <property type="evidence" value="ECO:0007669"/>
    <property type="project" value="UniProtKB-SubCell"/>
</dbReference>
<dbReference type="Gene3D" id="3.55.50.30">
    <property type="match status" value="1"/>
</dbReference>
<keyword evidence="10" id="KW-1185">Reference proteome</keyword>
<dbReference type="NCBIfam" id="TIGR04056">
    <property type="entry name" value="OMP_RagA_SusC"/>
    <property type="match status" value="1"/>
</dbReference>
<sequence>MYKIFTESRKRKFLMRISFIYVFLLVSGIQILSASNSRAQGLEDIMVTIEFEERNLEYLLKRIELQTDLTFAYLPAEVKKYRRITIRSGKQSVKSALDYALKSTNLSYRYIENSIIIFPRSENSGDDPRRDRSAKTNEVYVPSTFSNRNNTVVDHLTTNRFPALSSKRLARTISGQVTDVNGEPLIGVNVQVKGTGKGTATDFDGRFLLEDMDDQAVLVISYIGYKTREVIVGGQTNMTIVLEEDAQTLDEVVVVGYGTQKKVNLTGAVESVGEEVFENRSVSNTTQALQGAIPNLNIFLEDGKPTRSASFNVRGQTSIGQGGSALVLIDGVEGDPSFLNPNDIKSVSVLKDAASAAIYGSRGSFGVVLITTKNPEKGRTTVSYSGNVSSQSLAKKPEFVTDGVTWLEHFRLAYVNTQGTVPTSINNNNQYYSDEWLERMRAWKAAGGEPKTEILPNGNYEYYSNTDWMGMLFKDQTLAYDHNLTVSGGNDKTGFYLSGRMYDFGGIYNFNPDEYRSYNIRGKGSLEAFEWLKVSNNIEYSNNFYHQPYSGAGRVANVQRYIEVTGFPTQPLYNPDGTYTRGGAYTLAGMIDGNNYQDNRKNLFKNSLSLNSSFFNNTFRINGDFTLRYNDRNYFWKRVKVPYYQNANRENPSYIGDINGTIYEWLGNTMYTASNMFTEYENTFSKKHYVKAMAGWNYETSAYKANSIQRNQLLLENAESVQLATGSSIVPGASVSRWKTAGAFFRLNYGYQDRYLVEVNGRYDGSSRFPVNQQWGFFPSISAGWRISEESFWTVSDRIISDIKLRASYGSLGNGNISPYQFLELLSIGNSGRVLDGDLNKKTSAPAPIPSGLTWEKATTSDIGIDFGMLRGKLRFNGDYYIRKTTDMYVAGPTLPEIFGASSPKGNYADMTTKGFELTLSWRDELNVANKPFNYQIRATLYDYVSRIDKFNNPTKKISDFYDGKIIGELWGFRTDGLFQEDPEPEEYINTIFKSSADAVWRAGDLKISNLDGSSDNMITKGQQTVDNPGDLTIIGNTEPRYQYSVSLSADWKGIFISAFIHGVGRQDWYPGKESAFWGQYNRGYNQMPAWHLGNFWTEDNRDAYLPRYAQYNGAVAFSGNVPNDRYLQKVSYTRLKNLQIGYALPDVWMTRLQVRSAQVYLSGENVASWSPLYKRVKNYMDVSSAVGNTDSDLRSTYNQGAGNGYPLLKSISFGLSVTF</sequence>
<dbReference type="InterPro" id="IPR023996">
    <property type="entry name" value="TonB-dep_OMP_SusC/RagA"/>
</dbReference>
<keyword evidence="9" id="KW-0675">Receptor</keyword>
<evidence type="ECO:0000256" key="7">
    <source>
        <dbReference type="RuleBase" id="RU003357"/>
    </source>
</evidence>
<evidence type="ECO:0000256" key="4">
    <source>
        <dbReference type="ARBA" id="ARBA00023136"/>
    </source>
</evidence>
<dbReference type="SUPFAM" id="SSF49464">
    <property type="entry name" value="Carboxypeptidase regulatory domain-like"/>
    <property type="match status" value="1"/>
</dbReference>
<evidence type="ECO:0000313" key="10">
    <source>
        <dbReference type="Proteomes" id="UP000753961"/>
    </source>
</evidence>
<organism evidence="9 10">
    <name type="scientific">Membranihabitans marinus</name>
    <dbReference type="NCBI Taxonomy" id="1227546"/>
    <lineage>
        <taxon>Bacteria</taxon>
        <taxon>Pseudomonadati</taxon>
        <taxon>Bacteroidota</taxon>
        <taxon>Saprospiria</taxon>
        <taxon>Saprospirales</taxon>
        <taxon>Saprospiraceae</taxon>
        <taxon>Membranihabitans</taxon>
    </lineage>
</organism>
<evidence type="ECO:0000313" key="9">
    <source>
        <dbReference type="EMBL" id="MBY5959479.1"/>
    </source>
</evidence>
<dbReference type="GO" id="GO:0006826">
    <property type="term" value="P:iron ion transport"/>
    <property type="evidence" value="ECO:0007669"/>
    <property type="project" value="UniProtKB-KW"/>
</dbReference>
<keyword evidence="6" id="KW-1134">Transmembrane beta strand</keyword>
<feature type="domain" description="Secretin/TonB short N-terminal" evidence="8">
    <location>
        <begin position="69"/>
        <end position="120"/>
    </location>
</feature>
<comment type="subcellular location">
    <subcellularLocation>
        <location evidence="6">Cell outer membrane</location>
        <topology evidence="6">Multi-pass membrane protein</topology>
    </subcellularLocation>
</comment>
<dbReference type="SUPFAM" id="SSF56935">
    <property type="entry name" value="Porins"/>
    <property type="match status" value="1"/>
</dbReference>
<dbReference type="NCBIfam" id="TIGR04057">
    <property type="entry name" value="SusC_RagA_signa"/>
    <property type="match status" value="1"/>
</dbReference>
<evidence type="ECO:0000256" key="3">
    <source>
        <dbReference type="ARBA" id="ARBA00023004"/>
    </source>
</evidence>
<name>A0A953HQN3_9BACT</name>
<reference evidence="9" key="1">
    <citation type="submission" date="2021-06" db="EMBL/GenBank/DDBJ databases">
        <title>44 bacteria genomes isolated from Dapeng, Shenzhen.</title>
        <authorList>
            <person name="Zheng W."/>
            <person name="Yu S."/>
            <person name="Huang Y."/>
        </authorList>
    </citation>
    <scope>NUCLEOTIDE SEQUENCE</scope>
    <source>
        <strain evidence="9">DP5N28-2</strain>
    </source>
</reference>
<dbReference type="Proteomes" id="UP000753961">
    <property type="component" value="Unassembled WGS sequence"/>
</dbReference>
<keyword evidence="2" id="KW-0410">Iron transport</keyword>
<keyword evidence="6" id="KW-0812">Transmembrane</keyword>
<keyword evidence="2" id="KW-0406">Ion transport</keyword>
<comment type="caution">
    <text evidence="9">The sequence shown here is derived from an EMBL/GenBank/DDBJ whole genome shotgun (WGS) entry which is preliminary data.</text>
</comment>
<dbReference type="PROSITE" id="PS52016">
    <property type="entry name" value="TONB_DEPENDENT_REC_3"/>
    <property type="match status" value="1"/>
</dbReference>
<dbReference type="SMART" id="SM00965">
    <property type="entry name" value="STN"/>
    <property type="match status" value="1"/>
</dbReference>
<evidence type="ECO:0000256" key="1">
    <source>
        <dbReference type="ARBA" id="ARBA00022448"/>
    </source>
</evidence>
<dbReference type="EMBL" id="JAHVHU010000015">
    <property type="protein sequence ID" value="MBY5959479.1"/>
    <property type="molecule type" value="Genomic_DNA"/>
</dbReference>
<dbReference type="Pfam" id="PF13715">
    <property type="entry name" value="CarbopepD_reg_2"/>
    <property type="match status" value="1"/>
</dbReference>
<evidence type="ECO:0000256" key="6">
    <source>
        <dbReference type="PROSITE-ProRule" id="PRU01360"/>
    </source>
</evidence>
<dbReference type="Gene3D" id="2.60.40.1120">
    <property type="entry name" value="Carboxypeptidase-like, regulatory domain"/>
    <property type="match status" value="1"/>
</dbReference>
<dbReference type="InterPro" id="IPR008969">
    <property type="entry name" value="CarboxyPept-like_regulatory"/>
</dbReference>
<evidence type="ECO:0000256" key="5">
    <source>
        <dbReference type="ARBA" id="ARBA00023237"/>
    </source>
</evidence>
<dbReference type="InterPro" id="IPR012910">
    <property type="entry name" value="Plug_dom"/>
</dbReference>
<accession>A0A953HQN3</accession>
<keyword evidence="5 6" id="KW-0998">Cell outer membrane</keyword>
<comment type="similarity">
    <text evidence="6 7">Belongs to the TonB-dependent receptor family.</text>
</comment>
<keyword evidence="1 6" id="KW-0813">Transport</keyword>
<keyword evidence="3" id="KW-0408">Iron</keyword>
<dbReference type="FunFam" id="2.60.40.1120:FF:000003">
    <property type="entry name" value="Outer membrane protein Omp121"/>
    <property type="match status" value="1"/>
</dbReference>
<protein>
    <submittedName>
        <fullName evidence="9">TonB-dependent receptor</fullName>
    </submittedName>
</protein>
<dbReference type="RefSeq" id="WP_222581017.1">
    <property type="nucleotide sequence ID" value="NZ_JAHVHU010000015.1"/>
</dbReference>
<dbReference type="InterPro" id="IPR011662">
    <property type="entry name" value="Secretin/TonB_short_N"/>
</dbReference>
<evidence type="ECO:0000256" key="2">
    <source>
        <dbReference type="ARBA" id="ARBA00022496"/>
    </source>
</evidence>
<dbReference type="Gene3D" id="2.170.130.10">
    <property type="entry name" value="TonB-dependent receptor, plug domain"/>
    <property type="match status" value="1"/>
</dbReference>
<keyword evidence="4 6" id="KW-0472">Membrane</keyword>
<proteinExistence type="inferred from homology"/>
<dbReference type="Pfam" id="PF07660">
    <property type="entry name" value="STN"/>
    <property type="match status" value="1"/>
</dbReference>
<dbReference type="InterPro" id="IPR023997">
    <property type="entry name" value="TonB-dep_OMP_SusC/RagA_CS"/>
</dbReference>
<dbReference type="AlphaFoldDB" id="A0A953HQN3"/>
<dbReference type="InterPro" id="IPR000531">
    <property type="entry name" value="Beta-barrel_TonB"/>
</dbReference>
<evidence type="ECO:0000259" key="8">
    <source>
        <dbReference type="SMART" id="SM00965"/>
    </source>
</evidence>
<gene>
    <name evidence="9" type="ORF">KUV50_15110</name>
</gene>
<keyword evidence="7" id="KW-0798">TonB box</keyword>
<dbReference type="Pfam" id="PF00593">
    <property type="entry name" value="TonB_dep_Rec_b-barrel"/>
    <property type="match status" value="1"/>
</dbReference>